<dbReference type="Gene3D" id="1.10.10.10">
    <property type="entry name" value="Winged helix-like DNA-binding domain superfamily/Winged helix DNA-binding domain"/>
    <property type="match status" value="1"/>
</dbReference>
<dbReference type="PROSITE" id="PS50110">
    <property type="entry name" value="RESPONSE_REGULATORY"/>
    <property type="match status" value="1"/>
</dbReference>
<dbReference type="SUPFAM" id="SSF46894">
    <property type="entry name" value="C-terminal effector domain of the bipartite response regulators"/>
    <property type="match status" value="1"/>
</dbReference>
<keyword evidence="3" id="KW-0804">Transcription</keyword>
<feature type="domain" description="Response regulatory" evidence="6">
    <location>
        <begin position="20"/>
        <end position="136"/>
    </location>
</feature>
<dbReference type="Pfam" id="PF00072">
    <property type="entry name" value="Response_reg"/>
    <property type="match status" value="1"/>
</dbReference>
<dbReference type="Gene3D" id="3.40.50.2300">
    <property type="match status" value="1"/>
</dbReference>
<accession>A0A848GX93</accession>
<evidence type="ECO:0000256" key="2">
    <source>
        <dbReference type="ARBA" id="ARBA00023125"/>
    </source>
</evidence>
<feature type="modified residue" description="4-aspartylphosphate" evidence="4">
    <location>
        <position position="71"/>
    </location>
</feature>
<evidence type="ECO:0000256" key="4">
    <source>
        <dbReference type="PROSITE-ProRule" id="PRU00169"/>
    </source>
</evidence>
<evidence type="ECO:0000259" key="6">
    <source>
        <dbReference type="PROSITE" id="PS50110"/>
    </source>
</evidence>
<evidence type="ECO:0000259" key="5">
    <source>
        <dbReference type="PROSITE" id="PS50043"/>
    </source>
</evidence>
<gene>
    <name evidence="7" type="ORF">HHL11_05595</name>
</gene>
<keyword evidence="1" id="KW-0805">Transcription regulation</keyword>
<evidence type="ECO:0000256" key="1">
    <source>
        <dbReference type="ARBA" id="ARBA00023015"/>
    </source>
</evidence>
<dbReference type="Pfam" id="PF00196">
    <property type="entry name" value="GerE"/>
    <property type="match status" value="1"/>
</dbReference>
<evidence type="ECO:0000313" key="7">
    <source>
        <dbReference type="EMBL" id="NML43215.1"/>
    </source>
</evidence>
<dbReference type="PANTHER" id="PTHR44688">
    <property type="entry name" value="DNA-BINDING TRANSCRIPTIONAL ACTIVATOR DEVR_DOSR"/>
    <property type="match status" value="1"/>
</dbReference>
<dbReference type="RefSeq" id="WP_169417438.1">
    <property type="nucleotide sequence ID" value="NZ_JABBFX010000001.1"/>
</dbReference>
<dbReference type="GO" id="GO:0003677">
    <property type="term" value="F:DNA binding"/>
    <property type="evidence" value="ECO:0007669"/>
    <property type="project" value="UniProtKB-KW"/>
</dbReference>
<dbReference type="InterPro" id="IPR016032">
    <property type="entry name" value="Sig_transdc_resp-reg_C-effctor"/>
</dbReference>
<dbReference type="InterPro" id="IPR011006">
    <property type="entry name" value="CheY-like_superfamily"/>
</dbReference>
<keyword evidence="8" id="KW-1185">Reference proteome</keyword>
<name>A0A848GX93_9BURK</name>
<dbReference type="InterPro" id="IPR001789">
    <property type="entry name" value="Sig_transdc_resp-reg_receiver"/>
</dbReference>
<comment type="caution">
    <text evidence="7">The sequence shown here is derived from an EMBL/GenBank/DDBJ whole genome shotgun (WGS) entry which is preliminary data.</text>
</comment>
<dbReference type="Proteomes" id="UP000541185">
    <property type="component" value="Unassembled WGS sequence"/>
</dbReference>
<dbReference type="EMBL" id="JABBFX010000001">
    <property type="protein sequence ID" value="NML43215.1"/>
    <property type="molecule type" value="Genomic_DNA"/>
</dbReference>
<dbReference type="PANTHER" id="PTHR44688:SF16">
    <property type="entry name" value="DNA-BINDING TRANSCRIPTIONAL ACTIVATOR DEVR_DOSR"/>
    <property type="match status" value="1"/>
</dbReference>
<dbReference type="SMART" id="SM00448">
    <property type="entry name" value="REC"/>
    <property type="match status" value="1"/>
</dbReference>
<dbReference type="SMART" id="SM00421">
    <property type="entry name" value="HTH_LUXR"/>
    <property type="match status" value="1"/>
</dbReference>
<organism evidence="7 8">
    <name type="scientific">Ramlibacter agri</name>
    <dbReference type="NCBI Taxonomy" id="2728837"/>
    <lineage>
        <taxon>Bacteria</taxon>
        <taxon>Pseudomonadati</taxon>
        <taxon>Pseudomonadota</taxon>
        <taxon>Betaproteobacteria</taxon>
        <taxon>Burkholderiales</taxon>
        <taxon>Comamonadaceae</taxon>
        <taxon>Ramlibacter</taxon>
    </lineage>
</organism>
<dbReference type="PRINTS" id="PR00038">
    <property type="entry name" value="HTHLUXR"/>
</dbReference>
<dbReference type="CDD" id="cd06170">
    <property type="entry name" value="LuxR_C_like"/>
    <property type="match status" value="1"/>
</dbReference>
<evidence type="ECO:0000313" key="8">
    <source>
        <dbReference type="Proteomes" id="UP000541185"/>
    </source>
</evidence>
<dbReference type="GO" id="GO:0006355">
    <property type="term" value="P:regulation of DNA-templated transcription"/>
    <property type="evidence" value="ECO:0007669"/>
    <property type="project" value="InterPro"/>
</dbReference>
<dbReference type="AlphaFoldDB" id="A0A848GX93"/>
<sequence>MNTAPVETRASTQAGASRPTVHVVDDEATVRTALCRLLASEGGFSIHAHDCADSLLQALGDDPSPGCILLDIGLPGLDGLAVQRMLADSAWAKPIIFLTGCADVPMCASAMRAGAVDFLTKPVDADILFDAVSRAIARDMTSRSARAEQESTQSRLDSLTPREREVLTHVMAGRLNKQIAADLGTAEKTVKVHRARGMEKMRVRSVAELVRMVERARFAGALG</sequence>
<dbReference type="PROSITE" id="PS50043">
    <property type="entry name" value="HTH_LUXR_2"/>
    <property type="match status" value="1"/>
</dbReference>
<keyword evidence="2" id="KW-0238">DNA-binding</keyword>
<dbReference type="InterPro" id="IPR036388">
    <property type="entry name" value="WH-like_DNA-bd_sf"/>
</dbReference>
<dbReference type="InterPro" id="IPR000792">
    <property type="entry name" value="Tscrpt_reg_LuxR_C"/>
</dbReference>
<feature type="domain" description="HTH luxR-type" evidence="5">
    <location>
        <begin position="152"/>
        <end position="217"/>
    </location>
</feature>
<dbReference type="GO" id="GO:0000160">
    <property type="term" value="P:phosphorelay signal transduction system"/>
    <property type="evidence" value="ECO:0007669"/>
    <property type="project" value="InterPro"/>
</dbReference>
<proteinExistence type="predicted"/>
<reference evidence="7 8" key="1">
    <citation type="submission" date="2020-04" db="EMBL/GenBank/DDBJ databases">
        <title>Ramlibacter sp. G-1-2-2 isolated from soil.</title>
        <authorList>
            <person name="Dahal R.H."/>
        </authorList>
    </citation>
    <scope>NUCLEOTIDE SEQUENCE [LARGE SCALE GENOMIC DNA]</scope>
    <source>
        <strain evidence="7 8">G-1-2-2</strain>
    </source>
</reference>
<evidence type="ECO:0000256" key="3">
    <source>
        <dbReference type="ARBA" id="ARBA00023163"/>
    </source>
</evidence>
<dbReference type="SUPFAM" id="SSF52172">
    <property type="entry name" value="CheY-like"/>
    <property type="match status" value="1"/>
</dbReference>
<keyword evidence="4" id="KW-0597">Phosphoprotein</keyword>
<protein>
    <submittedName>
        <fullName evidence="7">Response regulator transcription factor</fullName>
    </submittedName>
</protein>